<dbReference type="Proteomes" id="UP000192578">
    <property type="component" value="Unassembled WGS sequence"/>
</dbReference>
<proteinExistence type="predicted"/>
<dbReference type="InterPro" id="IPR052634">
    <property type="entry name" value="Sperm_flagellar-bone_growth"/>
</dbReference>
<dbReference type="Gene3D" id="3.40.50.300">
    <property type="entry name" value="P-loop containing nucleotide triphosphate hydrolases"/>
    <property type="match status" value="1"/>
</dbReference>
<dbReference type="PANTHER" id="PTHR14919">
    <property type="entry name" value="KPL2-RELATED"/>
    <property type="match status" value="1"/>
</dbReference>
<sequence length="1687" mass="188829">MVPLIGKQQLQLRECAGEQRKSLLDRILHKKTHSLHVKWVSSRKVIVCDMSVKEQNSQRIRTACHFDSPVIRKTNSVLQSTRDLCQLLRQQAAANATPDSSAKASQFQAYDADANYGAKRKRQIEESLQHHFHTEGETYKAIANKTKKLFRGSGGDVCTAMVRPLTGGCSIIAGYMLNVTPLPRKALIDLRNFLKFSSSTATDGNGRAVTDGNGRAVTDGNGRAVTDGNGGAVTDGNGRATDGNGRAVTDGNERGTDGNGRTTDGNGRAVTDGEEEETAVWERMNKSMDGLDYDMFLAWEGSWRRARPSGQCYPKRSTFLSTVVCFLLNLQWQPLVPVQANFLSPIPIKVCVVGAPFSGKTTLAKRTAEFYGLCYVGILQLYADYLNAFSLIKLGRLSNDILASLQKYEELLCAAVRDGVELPDDENMELMLGYLKWKEGTVKGFVFDGFPSTLTQVREFRNRLDGFDTDRILETHKREKSKLVEDPLDPGETPLPHCLMDLVVFVSVDEQTCLQRLREREFRQFCHDETFVQEVHAAPFNQMKFVIAERRLLRLKRDCQDGLMALYRRTTKTFLELDGTRDRDRLFSIIETALSPEIQRRYNELTAEPTMNVLKGLHQAQDINHEIPVLLNSQTVAPCIGLTSPKPAYETIFQHASDGPLTVELSKIQLEKDVFNGEVNRLIEERRAHLKMNKEKGRQSPDFYFEDQSSIGLTGLGQLEWLTVKDRPSALLDDPNQTIRKAFRKFVLGEDPAELAAAVAAASPHLIEEAAKKEHHKEVNKKDAHKKGKEEAKAKPGVALAAEPVKPVKGGSPIAGTRKEKAKEVIVQEDHDEMGLLKPVRLPRKADLTNNLVKEYAQLMLLDDADLMGNPSSTPYSLDNPWLDSGVDYGIGDELRHIPEEQTQTTSRKGNELTAELMKDHFKKEKDSLLKYLANREGLYAKVVEKAYIETAVGANYNHGYPVVRLRNANILESQLAAEEKLFRLLDQRFPTEQEPTILLLDRTVDLGDSNYRITVAEPKKIVPALTTPDQLLPIIPGQPDPPPPAPRVHSPSAGDAIGTAAVGLPLPSTVKFDGPDLPVPASRKHSEKALHKMGMTPSRTGVTLTDYSFDEVCEWLADRWRGMEQYHATFTRQIFHSVRHLQETIIQQVDSCRKSYFHLAISHALHFSEPLYKWQLRFNAIEQVKRTRVQFKELLHAETVDFHKTLTENINVCRQKDTALHDEIMRSGWLEDLLSVMFNSFVGLIQLELDIYVDSLNLLRDFVSTTEYHLIGCQLSNFISIPYIELTAVVDHTAKKWVIPSITPPGSEAKKLRPLEVEKEKASTVPAPVVLRSLTLDPVVPDFISRKNFAAEAVAQLDQASNGVKRTGTTTNKSDRRSQINVELTTVTRKHSKIQAGGAATSREDIEELMLKDVMEKAKEAVLRIQETQQEARKVKYNTSFPVDPSLAKKPAPSKPALPPGKTNANQMLSEAIPPAVLSSHERAINDETTHLFLRLETICNYAVMLINDIRKVAKSLDTKIVQSIDENYRSEIGSAAMLIEYIHAQIENEEPIKQAIVYYENRFTLSVGQFVRTNPPPPDGSLLLLGVDKPSLYEELRRCCADGDEMVYEELQRAIVAAVEKSYGSDLVDRGWQMLDSDELAAAAAAMFKPRSDHFPDGVNVSHVQMDWKSVLNVLGNPPPPELKK</sequence>
<protein>
    <recommendedName>
        <fullName evidence="4">Sperm flagellar protein 2</fullName>
    </recommendedName>
</protein>
<comment type="caution">
    <text evidence="2">The sequence shown here is derived from an EMBL/GenBank/DDBJ whole genome shotgun (WGS) entry which is preliminary data.</text>
</comment>
<feature type="compositionally biased region" description="Basic and acidic residues" evidence="1">
    <location>
        <begin position="772"/>
        <end position="794"/>
    </location>
</feature>
<dbReference type="SUPFAM" id="SSF52540">
    <property type="entry name" value="P-loop containing nucleoside triphosphate hydrolases"/>
    <property type="match status" value="1"/>
</dbReference>
<accession>A0A1W0WQQ5</accession>
<feature type="region of interest" description="Disordered" evidence="1">
    <location>
        <begin position="205"/>
        <end position="275"/>
    </location>
</feature>
<evidence type="ECO:0000313" key="3">
    <source>
        <dbReference type="Proteomes" id="UP000192578"/>
    </source>
</evidence>
<feature type="region of interest" description="Disordered" evidence="1">
    <location>
        <begin position="772"/>
        <end position="796"/>
    </location>
</feature>
<reference evidence="3" key="1">
    <citation type="submission" date="2017-01" db="EMBL/GenBank/DDBJ databases">
        <title>Comparative genomics of anhydrobiosis in the tardigrade Hypsibius dujardini.</title>
        <authorList>
            <person name="Yoshida Y."/>
            <person name="Koutsovoulos G."/>
            <person name="Laetsch D."/>
            <person name="Stevens L."/>
            <person name="Kumar S."/>
            <person name="Horikawa D."/>
            <person name="Ishino K."/>
            <person name="Komine S."/>
            <person name="Tomita M."/>
            <person name="Blaxter M."/>
            <person name="Arakawa K."/>
        </authorList>
    </citation>
    <scope>NUCLEOTIDE SEQUENCE [LARGE SCALE GENOMIC DNA]</scope>
    <source>
        <strain evidence="3">Z151</strain>
    </source>
</reference>
<evidence type="ECO:0000256" key="1">
    <source>
        <dbReference type="SAM" id="MobiDB-lite"/>
    </source>
</evidence>
<name>A0A1W0WQQ5_HYPEX</name>
<dbReference type="PANTHER" id="PTHR14919:SF0">
    <property type="entry name" value="SPERM FLAGELLAR PROTEIN 2"/>
    <property type="match status" value="1"/>
</dbReference>
<feature type="compositionally biased region" description="Low complexity" evidence="1">
    <location>
        <begin position="259"/>
        <end position="268"/>
    </location>
</feature>
<organism evidence="2 3">
    <name type="scientific">Hypsibius exemplaris</name>
    <name type="common">Freshwater tardigrade</name>
    <dbReference type="NCBI Taxonomy" id="2072580"/>
    <lineage>
        <taxon>Eukaryota</taxon>
        <taxon>Metazoa</taxon>
        <taxon>Ecdysozoa</taxon>
        <taxon>Tardigrada</taxon>
        <taxon>Eutardigrada</taxon>
        <taxon>Parachela</taxon>
        <taxon>Hypsibioidea</taxon>
        <taxon>Hypsibiidae</taxon>
        <taxon>Hypsibius</taxon>
    </lineage>
</organism>
<dbReference type="OrthoDB" id="62528at2759"/>
<evidence type="ECO:0008006" key="4">
    <source>
        <dbReference type="Google" id="ProtNLM"/>
    </source>
</evidence>
<evidence type="ECO:0000313" key="2">
    <source>
        <dbReference type="EMBL" id="OQV17509.1"/>
    </source>
</evidence>
<dbReference type="EMBL" id="MTYJ01000060">
    <property type="protein sequence ID" value="OQV17509.1"/>
    <property type="molecule type" value="Genomic_DNA"/>
</dbReference>
<keyword evidence="3" id="KW-1185">Reference proteome</keyword>
<gene>
    <name evidence="2" type="ORF">BV898_08442</name>
</gene>
<dbReference type="InterPro" id="IPR027417">
    <property type="entry name" value="P-loop_NTPase"/>
</dbReference>